<keyword evidence="1" id="KW-0472">Membrane</keyword>
<dbReference type="GO" id="GO:0004622">
    <property type="term" value="F:phosphatidylcholine lysophospholipase activity"/>
    <property type="evidence" value="ECO:0007669"/>
    <property type="project" value="TreeGrafter"/>
</dbReference>
<evidence type="ECO:0000256" key="1">
    <source>
        <dbReference type="SAM" id="Phobius"/>
    </source>
</evidence>
<organism evidence="3 4">
    <name type="scientific">Mariniphaga sediminis</name>
    <dbReference type="NCBI Taxonomy" id="1628158"/>
    <lineage>
        <taxon>Bacteria</taxon>
        <taxon>Pseudomonadati</taxon>
        <taxon>Bacteroidota</taxon>
        <taxon>Bacteroidia</taxon>
        <taxon>Marinilabiliales</taxon>
        <taxon>Prolixibacteraceae</taxon>
        <taxon>Mariniphaga</taxon>
    </lineage>
</organism>
<feature type="transmembrane region" description="Helical" evidence="1">
    <location>
        <begin position="7"/>
        <end position="24"/>
    </location>
</feature>
<evidence type="ECO:0000313" key="4">
    <source>
        <dbReference type="Proteomes" id="UP000266441"/>
    </source>
</evidence>
<dbReference type="AlphaFoldDB" id="A0A399D4E3"/>
<dbReference type="PANTHER" id="PTHR30383">
    <property type="entry name" value="THIOESTERASE 1/PROTEASE 1/LYSOPHOSPHOLIPASE L1"/>
    <property type="match status" value="1"/>
</dbReference>
<dbReference type="Pfam" id="PF13472">
    <property type="entry name" value="Lipase_GDSL_2"/>
    <property type="match status" value="1"/>
</dbReference>
<keyword evidence="1" id="KW-0812">Transmembrane</keyword>
<evidence type="ECO:0000259" key="2">
    <source>
        <dbReference type="Pfam" id="PF13472"/>
    </source>
</evidence>
<dbReference type="InterPro" id="IPR013830">
    <property type="entry name" value="SGNH_hydro"/>
</dbReference>
<proteinExistence type="predicted"/>
<keyword evidence="1" id="KW-1133">Transmembrane helix</keyword>
<dbReference type="InterPro" id="IPR036514">
    <property type="entry name" value="SGNH_hydro_sf"/>
</dbReference>
<evidence type="ECO:0000313" key="3">
    <source>
        <dbReference type="EMBL" id="RIH65290.1"/>
    </source>
</evidence>
<name>A0A399D4E3_9BACT</name>
<gene>
    <name evidence="3" type="ORF">D1164_09140</name>
</gene>
<reference evidence="3 4" key="1">
    <citation type="journal article" date="2015" name="Int. J. Syst. Evol. Microbiol.">
        <title>Mariniphaga sediminis sp. nov., isolated from coastal sediment.</title>
        <authorList>
            <person name="Wang F.Q."/>
            <person name="Shen Q.Y."/>
            <person name="Chen G.J."/>
            <person name="Du Z.J."/>
        </authorList>
    </citation>
    <scope>NUCLEOTIDE SEQUENCE [LARGE SCALE GENOMIC DNA]</scope>
    <source>
        <strain evidence="3 4">SY21</strain>
    </source>
</reference>
<dbReference type="EMBL" id="QWET01000006">
    <property type="protein sequence ID" value="RIH65290.1"/>
    <property type="molecule type" value="Genomic_DNA"/>
</dbReference>
<dbReference type="InterPro" id="IPR051532">
    <property type="entry name" value="Ester_Hydrolysis_Enzymes"/>
</dbReference>
<dbReference type="Gene3D" id="3.40.50.1110">
    <property type="entry name" value="SGNH hydrolase"/>
    <property type="match status" value="1"/>
</dbReference>
<dbReference type="Proteomes" id="UP000266441">
    <property type="component" value="Unassembled WGS sequence"/>
</dbReference>
<dbReference type="OrthoDB" id="9796689at2"/>
<dbReference type="RefSeq" id="WP_119349671.1">
    <property type="nucleotide sequence ID" value="NZ_QWET01000006.1"/>
</dbReference>
<keyword evidence="4" id="KW-1185">Reference proteome</keyword>
<comment type="caution">
    <text evidence="3">The sequence shown here is derived from an EMBL/GenBank/DDBJ whole genome shotgun (WGS) entry which is preliminary data.</text>
</comment>
<dbReference type="PANTHER" id="PTHR30383:SF5">
    <property type="entry name" value="SGNH HYDROLASE-TYPE ESTERASE DOMAIN-CONTAINING PROTEIN"/>
    <property type="match status" value="1"/>
</dbReference>
<protein>
    <submittedName>
        <fullName evidence="3">G-D-S-L family lipolytic protein</fullName>
    </submittedName>
</protein>
<accession>A0A399D4E3</accession>
<dbReference type="SUPFAM" id="SSF52266">
    <property type="entry name" value="SGNH hydrolase"/>
    <property type="match status" value="1"/>
</dbReference>
<sequence length="264" mass="29966">MRRSSQVLSYLVLFVITVTGYPFLTTVKGENSKEAESKEKLQVSPSPLTIVAFGNSITATRKTIDKVYAQRLPEDLQEHGITAEVINSGIPGSHTGHITDNNLFKIKHALDRFESDVLAYNPDIVIIGFGTNDAHIDSNKRNGKSRIPLGMYRKNMEYMINQLRDRGTQVILVAPNILGNRYENFQNKRLLKYVRVVRNLADKYKLGLVDNYKLFVDYEKRTGESYEGLMLDGVHPNDLGHELIARELTKAIVKTVKIDNDEKR</sequence>
<feature type="domain" description="SGNH hydrolase-type esterase" evidence="2">
    <location>
        <begin position="52"/>
        <end position="243"/>
    </location>
</feature>